<organism evidence="3 4">
    <name type="scientific">Nocardioides marmorisolisilvae</name>
    <dbReference type="NCBI Taxonomy" id="1542737"/>
    <lineage>
        <taxon>Bacteria</taxon>
        <taxon>Bacillati</taxon>
        <taxon>Actinomycetota</taxon>
        <taxon>Actinomycetes</taxon>
        <taxon>Propionibacteriales</taxon>
        <taxon>Nocardioidaceae</taxon>
        <taxon>Nocardioides</taxon>
    </lineage>
</organism>
<accession>A0A3N0DI58</accession>
<reference evidence="3 4" key="1">
    <citation type="submission" date="2018-11" db="EMBL/GenBank/DDBJ databases">
        <authorList>
            <person name="Li F."/>
        </authorList>
    </citation>
    <scope>NUCLEOTIDE SEQUENCE [LARGE SCALE GENOMIC DNA]</scope>
    <source>
        <strain evidence="3 4">KIS18-7</strain>
    </source>
</reference>
<evidence type="ECO:0000256" key="2">
    <source>
        <dbReference type="SAM" id="SignalP"/>
    </source>
</evidence>
<feature type="chain" id="PRO_5017959437" evidence="2">
    <location>
        <begin position="25"/>
        <end position="403"/>
    </location>
</feature>
<feature type="transmembrane region" description="Helical" evidence="1">
    <location>
        <begin position="236"/>
        <end position="259"/>
    </location>
</feature>
<keyword evidence="1" id="KW-0812">Transmembrane</keyword>
<protein>
    <submittedName>
        <fullName evidence="3">HupE/UreJ family protein</fullName>
    </submittedName>
</protein>
<evidence type="ECO:0000313" key="4">
    <source>
        <dbReference type="Proteomes" id="UP000277094"/>
    </source>
</evidence>
<feature type="transmembrane region" description="Helical" evidence="1">
    <location>
        <begin position="345"/>
        <end position="370"/>
    </location>
</feature>
<feature type="transmembrane region" description="Helical" evidence="1">
    <location>
        <begin position="310"/>
        <end position="333"/>
    </location>
</feature>
<keyword evidence="1" id="KW-0472">Membrane</keyword>
<feature type="transmembrane region" description="Helical" evidence="1">
    <location>
        <begin position="210"/>
        <end position="229"/>
    </location>
</feature>
<keyword evidence="1" id="KW-1133">Transmembrane helix</keyword>
<dbReference type="EMBL" id="RJSG01000006">
    <property type="protein sequence ID" value="RNL75372.1"/>
    <property type="molecule type" value="Genomic_DNA"/>
</dbReference>
<feature type="transmembrane region" description="Helical" evidence="1">
    <location>
        <begin position="377"/>
        <end position="398"/>
    </location>
</feature>
<dbReference type="OrthoDB" id="9808870at2"/>
<evidence type="ECO:0000256" key="1">
    <source>
        <dbReference type="SAM" id="Phobius"/>
    </source>
</evidence>
<name>A0A3N0DI58_9ACTN</name>
<dbReference type="InterPro" id="IPR032809">
    <property type="entry name" value="Put_HupE_UreJ"/>
</dbReference>
<dbReference type="AlphaFoldDB" id="A0A3N0DI58"/>
<evidence type="ECO:0000313" key="3">
    <source>
        <dbReference type="EMBL" id="RNL75372.1"/>
    </source>
</evidence>
<keyword evidence="2" id="KW-0732">Signal</keyword>
<proteinExistence type="predicted"/>
<dbReference type="RefSeq" id="WP_123235557.1">
    <property type="nucleotide sequence ID" value="NZ_RJSG01000006.1"/>
</dbReference>
<sequence length="403" mass="43972">MRRFLFLAAALAAIVGFTAVPAEAHGFTSVVYADVTSPRADHVQVKLGLEYDLLLVSVAQAEHDDRFFQDGQPAWDDGDYPAMVKALEKHTDSVTAYVARRFTVTTAAGKACVPSMEQGVSAELNESQDVPYANVRFDYACPAMGETEHGHVIRSTLFPDSEKYVKQTKTVLTYQVDGHTGSAALDGSHPSFSTEQTWYQRFWEFFRLGANHLLTGIDHILFLIALIAGSRRLREVVLAATSFTLAHSVTFILAALGVVSPPSRIVEPTIALSIAAVAGFHLWRLRREGSHATDLDPGDAVFLGLDRSGWLRLSIVFCFGLVHGLGFAGALGITSSFSWQLLWSLLIFNVGIEAVQIGIIIAAFPALALLRRHHQTLYLWVTGVIAAGVSVMGLIWFVERVSG</sequence>
<dbReference type="Pfam" id="PF13795">
    <property type="entry name" value="HupE_UreJ_2"/>
    <property type="match status" value="1"/>
</dbReference>
<comment type="caution">
    <text evidence="3">The sequence shown here is derived from an EMBL/GenBank/DDBJ whole genome shotgun (WGS) entry which is preliminary data.</text>
</comment>
<feature type="signal peptide" evidence="2">
    <location>
        <begin position="1"/>
        <end position="24"/>
    </location>
</feature>
<feature type="transmembrane region" description="Helical" evidence="1">
    <location>
        <begin position="265"/>
        <end position="283"/>
    </location>
</feature>
<gene>
    <name evidence="3" type="ORF">EFL95_18310</name>
</gene>
<keyword evidence="4" id="KW-1185">Reference proteome</keyword>
<dbReference type="Proteomes" id="UP000277094">
    <property type="component" value="Unassembled WGS sequence"/>
</dbReference>